<feature type="domain" description="Antirepressor protein C-terminal" evidence="1">
    <location>
        <begin position="138"/>
        <end position="238"/>
    </location>
</feature>
<feature type="domain" description="AntA/AntB antirepressor" evidence="2">
    <location>
        <begin position="20"/>
        <end position="89"/>
    </location>
</feature>
<evidence type="ECO:0000313" key="3">
    <source>
        <dbReference type="EMBL" id="ADW70333.1"/>
    </source>
</evidence>
<reference evidence="4" key="1">
    <citation type="submission" date="2011-01" db="EMBL/GenBank/DDBJ databases">
        <title>Complete sequence of chromosome of Acidobacterium sp. MP5ACTX9.</title>
        <authorList>
            <consortium name="US DOE Joint Genome Institute"/>
            <person name="Lucas S."/>
            <person name="Copeland A."/>
            <person name="Lapidus A."/>
            <person name="Cheng J.-F."/>
            <person name="Goodwin L."/>
            <person name="Pitluck S."/>
            <person name="Teshima H."/>
            <person name="Detter J.C."/>
            <person name="Han C."/>
            <person name="Tapia R."/>
            <person name="Land M."/>
            <person name="Hauser L."/>
            <person name="Kyrpides N."/>
            <person name="Ivanova N."/>
            <person name="Ovchinnikova G."/>
            <person name="Pagani I."/>
            <person name="Rawat S.R."/>
            <person name="Mannisto M."/>
            <person name="Haggblom M.M."/>
            <person name="Woyke T."/>
        </authorList>
    </citation>
    <scope>NUCLEOTIDE SEQUENCE [LARGE SCALE GENOMIC DNA]</scope>
    <source>
        <strain evidence="4">MP5ACTX9</strain>
    </source>
</reference>
<dbReference type="Proteomes" id="UP000000343">
    <property type="component" value="Chromosome"/>
</dbReference>
<dbReference type="STRING" id="1198114.AciX9_3324"/>
<gene>
    <name evidence="3" type="ordered locus">AciX9_3324</name>
</gene>
<dbReference type="RefSeq" id="WP_013581645.1">
    <property type="nucleotide sequence ID" value="NC_015064.1"/>
</dbReference>
<dbReference type="HOGENOM" id="CLU_046670_11_3_0"/>
<keyword evidence="4" id="KW-1185">Reference proteome</keyword>
<protein>
    <submittedName>
        <fullName evidence="3">Prophage antirepressor</fullName>
    </submittedName>
</protein>
<dbReference type="InterPro" id="IPR005039">
    <property type="entry name" value="Ant_C"/>
</dbReference>
<organism evidence="4">
    <name type="scientific">Granulicella tundricola (strain ATCC BAA-1859 / DSM 23138 / MP5ACTX9)</name>
    <dbReference type="NCBI Taxonomy" id="1198114"/>
    <lineage>
        <taxon>Bacteria</taxon>
        <taxon>Pseudomonadati</taxon>
        <taxon>Acidobacteriota</taxon>
        <taxon>Terriglobia</taxon>
        <taxon>Terriglobales</taxon>
        <taxon>Acidobacteriaceae</taxon>
        <taxon>Granulicella</taxon>
    </lineage>
</organism>
<dbReference type="Pfam" id="PF03374">
    <property type="entry name" value="ANT"/>
    <property type="match status" value="1"/>
</dbReference>
<dbReference type="eggNOG" id="COG3561">
    <property type="taxonomic scope" value="Bacteria"/>
</dbReference>
<evidence type="ECO:0000313" key="4">
    <source>
        <dbReference type="Proteomes" id="UP000000343"/>
    </source>
</evidence>
<dbReference type="PaxDb" id="1198114-AciX9_3324"/>
<dbReference type="EMBL" id="CP002480">
    <property type="protein sequence ID" value="ADW70333.1"/>
    <property type="molecule type" value="Genomic_DNA"/>
</dbReference>
<dbReference type="KEGG" id="acm:AciX9_3324"/>
<proteinExistence type="predicted"/>
<evidence type="ECO:0000259" key="1">
    <source>
        <dbReference type="Pfam" id="PF03374"/>
    </source>
</evidence>
<dbReference type="eggNOG" id="COG3645">
    <property type="taxonomic scope" value="Bacteria"/>
</dbReference>
<sequence>MDALIEVAERQIGGGVVQSINARDLHAFLGSRADFSTWVKQQIERARLQQNRDYLIHKKVEQLPSGAKSRNEYFLSLDSAKHVGMMSRSERGFQIRDYFLECERRYHADGAGVAAVLQDPAALRTLLLGYSERVVTLEQENSALRPKADFHDAVVEATNCQTVQQVAKVLGTGPNRLFDFLRKHSILMPGNLPHQQHVNAGRFRVVEGHYKDRHGDRQTYTRTLVTGKGLAFIQRRLSESTG</sequence>
<dbReference type="GO" id="GO:0003677">
    <property type="term" value="F:DNA binding"/>
    <property type="evidence" value="ECO:0007669"/>
    <property type="project" value="InterPro"/>
</dbReference>
<name>E8X2N6_GRATM</name>
<dbReference type="OrthoDB" id="72472at2"/>
<dbReference type="AlphaFoldDB" id="E8X2N6"/>
<evidence type="ECO:0000259" key="2">
    <source>
        <dbReference type="Pfam" id="PF08346"/>
    </source>
</evidence>
<dbReference type="InterPro" id="IPR013557">
    <property type="entry name" value="AntA/B_antirep"/>
</dbReference>
<dbReference type="Pfam" id="PF08346">
    <property type="entry name" value="AntA"/>
    <property type="match status" value="1"/>
</dbReference>
<accession>E8X2N6</accession>